<dbReference type="AlphaFoldDB" id="A0A0B0PHQ0"/>
<dbReference type="Proteomes" id="UP000032142">
    <property type="component" value="Unassembled WGS sequence"/>
</dbReference>
<protein>
    <submittedName>
        <fullName evidence="2">Uncharacterized protein</fullName>
    </submittedName>
</protein>
<keyword evidence="1" id="KW-1133">Transmembrane helix</keyword>
<reference evidence="3" key="1">
    <citation type="submission" date="2014-09" db="EMBL/GenBank/DDBJ databases">
        <authorList>
            <person name="Mudge J."/>
            <person name="Ramaraj T."/>
            <person name="Lindquist I.E."/>
            <person name="Bharti A.K."/>
            <person name="Sundararajan A."/>
            <person name="Cameron C.T."/>
            <person name="Woodward J.E."/>
            <person name="May G.D."/>
            <person name="Brubaker C."/>
            <person name="Broadhvest J."/>
            <person name="Wilkins T.A."/>
        </authorList>
    </citation>
    <scope>NUCLEOTIDE SEQUENCE</scope>
    <source>
        <strain evidence="3">cv. AKA8401</strain>
    </source>
</reference>
<accession>A0A0B0PHQ0</accession>
<organism evidence="2 3">
    <name type="scientific">Gossypium arboreum</name>
    <name type="common">Tree cotton</name>
    <name type="synonym">Gossypium nanking</name>
    <dbReference type="NCBI Taxonomy" id="29729"/>
    <lineage>
        <taxon>Eukaryota</taxon>
        <taxon>Viridiplantae</taxon>
        <taxon>Streptophyta</taxon>
        <taxon>Embryophyta</taxon>
        <taxon>Tracheophyta</taxon>
        <taxon>Spermatophyta</taxon>
        <taxon>Magnoliopsida</taxon>
        <taxon>eudicotyledons</taxon>
        <taxon>Gunneridae</taxon>
        <taxon>Pentapetalae</taxon>
        <taxon>rosids</taxon>
        <taxon>malvids</taxon>
        <taxon>Malvales</taxon>
        <taxon>Malvaceae</taxon>
        <taxon>Malvoideae</taxon>
        <taxon>Gossypium</taxon>
    </lineage>
</organism>
<name>A0A0B0PHQ0_GOSAR</name>
<proteinExistence type="predicted"/>
<sequence length="95" mass="11428">MYRIHNELERTQRARMPRTYHKPGPTQRVQISKFLVTCHLYPGLFLRFKWDFPNLHKTYFVVLSCNVVYNGLNIIYAFITTNKHVTHNNKKTFIT</sequence>
<keyword evidence="1" id="KW-0812">Transmembrane</keyword>
<dbReference type="EMBL" id="KN428792">
    <property type="protein sequence ID" value="KHG24432.1"/>
    <property type="molecule type" value="Genomic_DNA"/>
</dbReference>
<evidence type="ECO:0000256" key="1">
    <source>
        <dbReference type="SAM" id="Phobius"/>
    </source>
</evidence>
<evidence type="ECO:0000313" key="3">
    <source>
        <dbReference type="Proteomes" id="UP000032142"/>
    </source>
</evidence>
<feature type="transmembrane region" description="Helical" evidence="1">
    <location>
        <begin position="59"/>
        <end position="79"/>
    </location>
</feature>
<keyword evidence="3" id="KW-1185">Reference proteome</keyword>
<gene>
    <name evidence="2" type="ORF">F383_03628</name>
</gene>
<keyword evidence="1" id="KW-0472">Membrane</keyword>
<evidence type="ECO:0000313" key="2">
    <source>
        <dbReference type="EMBL" id="KHG24432.1"/>
    </source>
</evidence>